<organism evidence="13 14">
    <name type="scientific">Rhizobium pisi</name>
    <dbReference type="NCBI Taxonomy" id="574561"/>
    <lineage>
        <taxon>Bacteria</taxon>
        <taxon>Pseudomonadati</taxon>
        <taxon>Pseudomonadota</taxon>
        <taxon>Alphaproteobacteria</taxon>
        <taxon>Hyphomicrobiales</taxon>
        <taxon>Rhizobiaceae</taxon>
        <taxon>Rhizobium/Agrobacterium group</taxon>
        <taxon>Rhizobium</taxon>
    </lineage>
</organism>
<evidence type="ECO:0000313" key="14">
    <source>
        <dbReference type="Proteomes" id="UP000277279"/>
    </source>
</evidence>
<dbReference type="Gene3D" id="1.10.3720.10">
    <property type="entry name" value="MetI-like"/>
    <property type="match status" value="1"/>
</dbReference>
<dbReference type="GO" id="GO:0005886">
    <property type="term" value="C:plasma membrane"/>
    <property type="evidence" value="ECO:0007669"/>
    <property type="project" value="UniProtKB-SubCell"/>
</dbReference>
<dbReference type="SUPFAM" id="SSF161098">
    <property type="entry name" value="MetI-like"/>
    <property type="match status" value="1"/>
</dbReference>
<evidence type="ECO:0000256" key="6">
    <source>
        <dbReference type="ARBA" id="ARBA00022692"/>
    </source>
</evidence>
<feature type="transmembrane region" description="Helical" evidence="11">
    <location>
        <begin position="193"/>
        <end position="215"/>
    </location>
</feature>
<evidence type="ECO:0000256" key="8">
    <source>
        <dbReference type="ARBA" id="ARBA00023136"/>
    </source>
</evidence>
<reference evidence="13 14" key="1">
    <citation type="submission" date="2018-11" db="EMBL/GenBank/DDBJ databases">
        <authorList>
            <person name="Huo Y."/>
        </authorList>
    </citation>
    <scope>NUCLEOTIDE SEQUENCE [LARGE SCALE GENOMIC DNA]</scope>
    <source>
        <strain evidence="13 14">DSM 30132</strain>
    </source>
</reference>
<dbReference type="OrthoDB" id="9782004at2"/>
<keyword evidence="5" id="KW-0997">Cell inner membrane</keyword>
<dbReference type="Pfam" id="PF00528">
    <property type="entry name" value="BPD_transp_1"/>
    <property type="match status" value="1"/>
</dbReference>
<evidence type="ECO:0000256" key="4">
    <source>
        <dbReference type="ARBA" id="ARBA00022475"/>
    </source>
</evidence>
<protein>
    <recommendedName>
        <fullName evidence="10">Spermidine/putrescine transport system permease protein PotC</fullName>
    </recommendedName>
</protein>
<feature type="transmembrane region" description="Helical" evidence="11">
    <location>
        <begin position="70"/>
        <end position="98"/>
    </location>
</feature>
<sequence>MATPTDTNMAKNFPVTHQRGFSAVAVTTFIFLYAPLAVALVLAFNAGTSAAKWEGFSLRWFQSAANNQQVIAASILSLKLAAISAVLATAAATLAALAMTRGPRFRGWTFTYGVISVPLMVPEIVTAVALLVVSATLRGWTGYTGLTYLIVAHTAFCVPFAYLPIRARLQTMDISLERAAGDLYASPWNAFRFVTMPLFFPGVLAGFILAFVTSLDDVVITEFVKTAGQDTLPTYMLGQVRRTITPEVNAIAAVFFVISVALVICIYAVNQRTKIN</sequence>
<keyword evidence="6 11" id="KW-0812">Transmembrane</keyword>
<keyword evidence="3 11" id="KW-0813">Transport</keyword>
<feature type="transmembrane region" description="Helical" evidence="11">
    <location>
        <begin position="21"/>
        <end position="44"/>
    </location>
</feature>
<dbReference type="PANTHER" id="PTHR43848">
    <property type="entry name" value="PUTRESCINE TRANSPORT SYSTEM PERMEASE PROTEIN POTI"/>
    <property type="match status" value="1"/>
</dbReference>
<evidence type="ECO:0000256" key="3">
    <source>
        <dbReference type="ARBA" id="ARBA00022448"/>
    </source>
</evidence>
<evidence type="ECO:0000256" key="2">
    <source>
        <dbReference type="ARBA" id="ARBA00007069"/>
    </source>
</evidence>
<dbReference type="EMBL" id="RJJT01000012">
    <property type="protein sequence ID" value="RSB75775.1"/>
    <property type="molecule type" value="Genomic_DNA"/>
</dbReference>
<evidence type="ECO:0000259" key="12">
    <source>
        <dbReference type="PROSITE" id="PS50928"/>
    </source>
</evidence>
<dbReference type="InterPro" id="IPR051789">
    <property type="entry name" value="Bact_Polyamine_Transport"/>
</dbReference>
<dbReference type="InterPro" id="IPR035906">
    <property type="entry name" value="MetI-like_sf"/>
</dbReference>
<keyword evidence="4" id="KW-1003">Cell membrane</keyword>
<comment type="caution">
    <text evidence="13">The sequence shown here is derived from an EMBL/GenBank/DDBJ whole genome shotgun (WGS) entry which is preliminary data.</text>
</comment>
<evidence type="ECO:0000256" key="11">
    <source>
        <dbReference type="RuleBase" id="RU363032"/>
    </source>
</evidence>
<feature type="transmembrane region" description="Helical" evidence="11">
    <location>
        <begin position="110"/>
        <end position="133"/>
    </location>
</feature>
<evidence type="ECO:0000313" key="13">
    <source>
        <dbReference type="EMBL" id="RSB75775.1"/>
    </source>
</evidence>
<dbReference type="InterPro" id="IPR000515">
    <property type="entry name" value="MetI-like"/>
</dbReference>
<keyword evidence="7 11" id="KW-1133">Transmembrane helix</keyword>
<comment type="similarity">
    <text evidence="2">Belongs to the binding-protein-dependent transport system permease family. CysTW subfamily.</text>
</comment>
<gene>
    <name evidence="13" type="ORF">EFD55_18275</name>
</gene>
<dbReference type="Proteomes" id="UP000277279">
    <property type="component" value="Unassembled WGS sequence"/>
</dbReference>
<feature type="transmembrane region" description="Helical" evidence="11">
    <location>
        <begin position="250"/>
        <end position="269"/>
    </location>
</feature>
<evidence type="ECO:0000256" key="1">
    <source>
        <dbReference type="ARBA" id="ARBA00004429"/>
    </source>
</evidence>
<accession>A0A427MX96</accession>
<comment type="subcellular location">
    <subcellularLocation>
        <location evidence="1">Cell inner membrane</location>
        <topology evidence="1">Multi-pass membrane protein</topology>
    </subcellularLocation>
    <subcellularLocation>
        <location evidence="11">Cell membrane</location>
        <topology evidence="11">Multi-pass membrane protein</topology>
    </subcellularLocation>
</comment>
<feature type="transmembrane region" description="Helical" evidence="11">
    <location>
        <begin position="145"/>
        <end position="165"/>
    </location>
</feature>
<evidence type="ECO:0000256" key="5">
    <source>
        <dbReference type="ARBA" id="ARBA00022519"/>
    </source>
</evidence>
<dbReference type="AlphaFoldDB" id="A0A427MX96"/>
<comment type="function">
    <text evidence="9">Required for the activity of the bacterial periplasmic transport system of putrescine and spermidine.</text>
</comment>
<keyword evidence="8 11" id="KW-0472">Membrane</keyword>
<feature type="domain" description="ABC transmembrane type-1" evidence="12">
    <location>
        <begin position="74"/>
        <end position="266"/>
    </location>
</feature>
<proteinExistence type="inferred from homology"/>
<evidence type="ECO:0000256" key="7">
    <source>
        <dbReference type="ARBA" id="ARBA00022989"/>
    </source>
</evidence>
<dbReference type="GO" id="GO:0055085">
    <property type="term" value="P:transmembrane transport"/>
    <property type="evidence" value="ECO:0007669"/>
    <property type="project" value="InterPro"/>
</dbReference>
<evidence type="ECO:0000256" key="10">
    <source>
        <dbReference type="ARBA" id="ARBA00039580"/>
    </source>
</evidence>
<evidence type="ECO:0000256" key="9">
    <source>
        <dbReference type="ARBA" id="ARBA00037216"/>
    </source>
</evidence>
<name>A0A427MX96_9HYPH</name>
<dbReference type="CDD" id="cd06261">
    <property type="entry name" value="TM_PBP2"/>
    <property type="match status" value="1"/>
</dbReference>
<dbReference type="PANTHER" id="PTHR43848:SF5">
    <property type="entry name" value="SPERMIDINE_PUTRESCINE TRANSPORT SYSTEM PERMEASE PROTEIN POTC"/>
    <property type="match status" value="1"/>
</dbReference>
<dbReference type="PROSITE" id="PS50928">
    <property type="entry name" value="ABC_TM1"/>
    <property type="match status" value="1"/>
</dbReference>